<comment type="caution">
    <text evidence="3">The sequence shown here is derived from an EMBL/GenBank/DDBJ whole genome shotgun (WGS) entry which is preliminary data.</text>
</comment>
<keyword evidence="2" id="KW-0732">Signal</keyword>
<reference evidence="3 4" key="1">
    <citation type="submission" date="2019-02" db="EMBL/GenBank/DDBJ databases">
        <title>Genome sequencing of the rare red list fungi Antrodiella citrinella (Flaviporus citrinellus).</title>
        <authorList>
            <person name="Buettner E."/>
            <person name="Kellner H."/>
        </authorList>
    </citation>
    <scope>NUCLEOTIDE SEQUENCE [LARGE SCALE GENOMIC DNA]</scope>
    <source>
        <strain evidence="3 4">DSM 108506</strain>
    </source>
</reference>
<dbReference type="EMBL" id="SGPM01000112">
    <property type="protein sequence ID" value="THH29677.1"/>
    <property type="molecule type" value="Genomic_DNA"/>
</dbReference>
<proteinExistence type="predicted"/>
<keyword evidence="1" id="KW-0472">Membrane</keyword>
<keyword evidence="4" id="KW-1185">Reference proteome</keyword>
<evidence type="ECO:0000313" key="3">
    <source>
        <dbReference type="EMBL" id="THH29677.1"/>
    </source>
</evidence>
<evidence type="ECO:0000256" key="2">
    <source>
        <dbReference type="SAM" id="SignalP"/>
    </source>
</evidence>
<evidence type="ECO:0000256" key="1">
    <source>
        <dbReference type="SAM" id="Phobius"/>
    </source>
</evidence>
<protein>
    <submittedName>
        <fullName evidence="3">Uncharacterized protein</fullName>
    </submittedName>
</protein>
<dbReference type="AlphaFoldDB" id="A0A4S4MVS2"/>
<gene>
    <name evidence="3" type="ORF">EUX98_g4510</name>
</gene>
<keyword evidence="1" id="KW-0812">Transmembrane</keyword>
<name>A0A4S4MVS2_9APHY</name>
<feature type="chain" id="PRO_5020845437" evidence="2">
    <location>
        <begin position="18"/>
        <end position="211"/>
    </location>
</feature>
<keyword evidence="1" id="KW-1133">Transmembrane helix</keyword>
<feature type="transmembrane region" description="Helical" evidence="1">
    <location>
        <begin position="33"/>
        <end position="55"/>
    </location>
</feature>
<dbReference type="Proteomes" id="UP000308730">
    <property type="component" value="Unassembled WGS sequence"/>
</dbReference>
<accession>A0A4S4MVS2</accession>
<sequence length="211" mass="23318">MLSLACIVFYLVLGAYAQVETGQGCVGDCVRQAAVQVGCANLLSIIYFVVILAVHHSSTSLSFLRTDDNAGTDTNAYWYCIDIDTPALAGARTRFYLSDSIVYADGDGSIHIVCRRIIDTGEYDHVDEHSDGGVPYGHTKRRSGRKWVGSYKHVWYFRTASARWGARDDVRRRWATVALVLVLGTPRRSCGVGCLIRRDGAYGCRRLNAAE</sequence>
<organism evidence="3 4">
    <name type="scientific">Antrodiella citrinella</name>
    <dbReference type="NCBI Taxonomy" id="2447956"/>
    <lineage>
        <taxon>Eukaryota</taxon>
        <taxon>Fungi</taxon>
        <taxon>Dikarya</taxon>
        <taxon>Basidiomycota</taxon>
        <taxon>Agaricomycotina</taxon>
        <taxon>Agaricomycetes</taxon>
        <taxon>Polyporales</taxon>
        <taxon>Steccherinaceae</taxon>
        <taxon>Antrodiella</taxon>
    </lineage>
</organism>
<feature type="signal peptide" evidence="2">
    <location>
        <begin position="1"/>
        <end position="17"/>
    </location>
</feature>
<evidence type="ECO:0000313" key="4">
    <source>
        <dbReference type="Proteomes" id="UP000308730"/>
    </source>
</evidence>